<dbReference type="PANTHER" id="PTHR47706">
    <property type="entry name" value="NMRA-LIKE FAMILY PROTEIN"/>
    <property type="match status" value="1"/>
</dbReference>
<keyword evidence="5" id="KW-1185">Reference proteome</keyword>
<dbReference type="Pfam" id="PF05368">
    <property type="entry name" value="NmrA"/>
    <property type="match status" value="1"/>
</dbReference>
<protein>
    <submittedName>
        <fullName evidence="4">NAD(P)-binding protein</fullName>
    </submittedName>
</protein>
<reference evidence="4 5" key="1">
    <citation type="submission" date="2016-07" db="EMBL/GenBank/DDBJ databases">
        <title>Draft genome of the white-rot fungus Obba rivulosa 3A-2.</title>
        <authorList>
            <consortium name="DOE Joint Genome Institute"/>
            <person name="Miettinen O."/>
            <person name="Riley R."/>
            <person name="Acob R."/>
            <person name="Barry K."/>
            <person name="Cullen D."/>
            <person name="De Vries R."/>
            <person name="Hainaut M."/>
            <person name="Hatakka A."/>
            <person name="Henrissat B."/>
            <person name="Hilden K."/>
            <person name="Kuo R."/>
            <person name="Labutti K."/>
            <person name="Lipzen A."/>
            <person name="Makela M.R."/>
            <person name="Sandor L."/>
            <person name="Spatafora J.W."/>
            <person name="Grigoriev I.V."/>
            <person name="Hibbett D.S."/>
        </authorList>
    </citation>
    <scope>NUCLEOTIDE SEQUENCE [LARGE SCALE GENOMIC DNA]</scope>
    <source>
        <strain evidence="4 5">3A-2</strain>
    </source>
</reference>
<dbReference type="OrthoDB" id="2798875at2759"/>
<organism evidence="4 5">
    <name type="scientific">Obba rivulosa</name>
    <dbReference type="NCBI Taxonomy" id="1052685"/>
    <lineage>
        <taxon>Eukaryota</taxon>
        <taxon>Fungi</taxon>
        <taxon>Dikarya</taxon>
        <taxon>Basidiomycota</taxon>
        <taxon>Agaricomycotina</taxon>
        <taxon>Agaricomycetes</taxon>
        <taxon>Polyporales</taxon>
        <taxon>Gelatoporiaceae</taxon>
        <taxon>Obba</taxon>
    </lineage>
</organism>
<keyword evidence="1" id="KW-0521">NADP</keyword>
<dbReference type="Proteomes" id="UP000250043">
    <property type="component" value="Unassembled WGS sequence"/>
</dbReference>
<feature type="domain" description="NmrA-like" evidence="3">
    <location>
        <begin position="10"/>
        <end position="232"/>
    </location>
</feature>
<evidence type="ECO:0000313" key="4">
    <source>
        <dbReference type="EMBL" id="OCH86118.1"/>
    </source>
</evidence>
<name>A0A8E2AK89_9APHY</name>
<dbReference type="Gene3D" id="3.40.50.720">
    <property type="entry name" value="NAD(P)-binding Rossmann-like Domain"/>
    <property type="match status" value="1"/>
</dbReference>
<dbReference type="Gene3D" id="3.90.25.10">
    <property type="entry name" value="UDP-galactose 4-epimerase, domain 1"/>
    <property type="match status" value="1"/>
</dbReference>
<evidence type="ECO:0000313" key="5">
    <source>
        <dbReference type="Proteomes" id="UP000250043"/>
    </source>
</evidence>
<dbReference type="EMBL" id="KV722543">
    <property type="protein sequence ID" value="OCH86118.1"/>
    <property type="molecule type" value="Genomic_DNA"/>
</dbReference>
<dbReference type="SUPFAM" id="SSF51735">
    <property type="entry name" value="NAD(P)-binding Rossmann-fold domains"/>
    <property type="match status" value="1"/>
</dbReference>
<dbReference type="InterPro" id="IPR036291">
    <property type="entry name" value="NAD(P)-bd_dom_sf"/>
</dbReference>
<evidence type="ECO:0000259" key="3">
    <source>
        <dbReference type="Pfam" id="PF05368"/>
    </source>
</evidence>
<dbReference type="InterPro" id="IPR051609">
    <property type="entry name" value="NmrA/Isoflavone_reductase-like"/>
</dbReference>
<accession>A0A8E2AK89</accession>
<dbReference type="AlphaFoldDB" id="A0A8E2AK89"/>
<dbReference type="InterPro" id="IPR008030">
    <property type="entry name" value="NmrA-like"/>
</dbReference>
<proteinExistence type="predicted"/>
<gene>
    <name evidence="4" type="ORF">OBBRIDRAFT_828493</name>
</gene>
<evidence type="ECO:0000256" key="2">
    <source>
        <dbReference type="ARBA" id="ARBA00023002"/>
    </source>
</evidence>
<keyword evidence="2" id="KW-0560">Oxidoreductase</keyword>
<dbReference type="PANTHER" id="PTHR47706:SF9">
    <property type="entry name" value="NMRA-LIKE DOMAIN-CONTAINING PROTEIN-RELATED"/>
    <property type="match status" value="1"/>
</dbReference>
<evidence type="ECO:0000256" key="1">
    <source>
        <dbReference type="ARBA" id="ARBA00022857"/>
    </source>
</evidence>
<sequence>MSEAARPLVLVVGGATGKTGRSIVDALLKDGGFRVAVTCRPSSLSKPPVAELRSQGVDVRVADIEAYSLNELRDLLSDVDVLISTVIFELIREQKPLLIAAKDVGVKRVIPCDFGTPGKRGVRDLHDAKLYIRDFVKQLGIGYTFIDVGWWMQLALPYRSTSQSPRRIQSHEVYGGGDKKMLLTNLDHIGDYVARIVADERTLNQYVIVWEDEVTQLQAREIGERVSGDDALKTSRIYVSADEIRRRAREGKAEFLRNHSRLAELKWVSYQYQHSMHVLGENSLATAKALGALDVRELYPDIVAMTLEEYAQEFYEREPFAMG</sequence>
<dbReference type="GO" id="GO:0016491">
    <property type="term" value="F:oxidoreductase activity"/>
    <property type="evidence" value="ECO:0007669"/>
    <property type="project" value="UniProtKB-KW"/>
</dbReference>